<sequence>MCNIFYTIHSCNHWVPQPAPGNGPILRLCPMAEVNRLGSPCPVSQRTHIVQNRSQGLCERCLWKKVSM</sequence>
<dbReference type="AlphaFoldDB" id="A0A9W4U355"/>
<accession>A0A9W4U355</accession>
<evidence type="ECO:0000313" key="1">
    <source>
        <dbReference type="EMBL" id="CAI6258242.1"/>
    </source>
</evidence>
<proteinExistence type="predicted"/>
<protein>
    <submittedName>
        <fullName evidence="1">Uncharacterized protein</fullName>
    </submittedName>
</protein>
<organism evidence="1 2">
    <name type="scientific">Periconia digitata</name>
    <dbReference type="NCBI Taxonomy" id="1303443"/>
    <lineage>
        <taxon>Eukaryota</taxon>
        <taxon>Fungi</taxon>
        <taxon>Dikarya</taxon>
        <taxon>Ascomycota</taxon>
        <taxon>Pezizomycotina</taxon>
        <taxon>Dothideomycetes</taxon>
        <taxon>Pleosporomycetidae</taxon>
        <taxon>Pleosporales</taxon>
        <taxon>Massarineae</taxon>
        <taxon>Periconiaceae</taxon>
        <taxon>Periconia</taxon>
    </lineage>
</organism>
<comment type="caution">
    <text evidence="1">The sequence shown here is derived from an EMBL/GenBank/DDBJ whole genome shotgun (WGS) entry which is preliminary data.</text>
</comment>
<dbReference type="Proteomes" id="UP001152607">
    <property type="component" value="Unassembled WGS sequence"/>
</dbReference>
<gene>
    <name evidence="1" type="ORF">PDIGIT_LOCUS1241</name>
</gene>
<keyword evidence="2" id="KW-1185">Reference proteome</keyword>
<reference evidence="1" key="1">
    <citation type="submission" date="2023-01" db="EMBL/GenBank/DDBJ databases">
        <authorList>
            <person name="Van Ghelder C."/>
            <person name="Rancurel C."/>
        </authorList>
    </citation>
    <scope>NUCLEOTIDE SEQUENCE</scope>
    <source>
        <strain evidence="1">CNCM I-4278</strain>
    </source>
</reference>
<name>A0A9W4U355_9PLEO</name>
<dbReference type="EMBL" id="CAOQHR010000001">
    <property type="protein sequence ID" value="CAI6258242.1"/>
    <property type="molecule type" value="Genomic_DNA"/>
</dbReference>
<evidence type="ECO:0000313" key="2">
    <source>
        <dbReference type="Proteomes" id="UP001152607"/>
    </source>
</evidence>
<dbReference type="OrthoDB" id="3718734at2759"/>